<sequence length="120" mass="13759">MIHFRKMYHTRGIFIRLLMKGFVFFVDVIKNKNGKLAGESKTSTEKIHFSIQEIIGFVNKIAPTLEELARVIDYNQNVFMQASNKSKEEEMSIGKIHSALEAIKDMGGELNKDMKAMAYK</sequence>
<evidence type="ECO:0000313" key="1">
    <source>
        <dbReference type="EMBL" id="AJQ26196.1"/>
    </source>
</evidence>
<accession>I8TXZ6</accession>
<organism evidence="1 2">
    <name type="scientific">Pelosinus fermentans JBW45</name>
    <dbReference type="NCBI Taxonomy" id="1192197"/>
    <lineage>
        <taxon>Bacteria</taxon>
        <taxon>Bacillati</taxon>
        <taxon>Bacillota</taxon>
        <taxon>Negativicutes</taxon>
        <taxon>Selenomonadales</taxon>
        <taxon>Sporomusaceae</taxon>
        <taxon>Pelosinus</taxon>
    </lineage>
</organism>
<gene>
    <name evidence="1" type="ORF">JBW_00844</name>
</gene>
<dbReference type="STRING" id="1192197.JBW_00844"/>
<evidence type="ECO:0000313" key="2">
    <source>
        <dbReference type="Proteomes" id="UP000005361"/>
    </source>
</evidence>
<reference evidence="1 2" key="1">
    <citation type="journal article" date="2015" name="Genome Announc.">
        <title>Complete Genome Sequence of Pelosinus fermentans JBW45, a Member of a Remarkably Competitive Group of Negativicutes in the Firmicutes Phylum.</title>
        <authorList>
            <person name="De Leon K.B."/>
            <person name="Utturkar S.M."/>
            <person name="Camilleri L.B."/>
            <person name="Elias D.A."/>
            <person name="Arkin A.P."/>
            <person name="Fields M.W."/>
            <person name="Brown S.D."/>
            <person name="Wall J.D."/>
        </authorList>
    </citation>
    <scope>NUCLEOTIDE SEQUENCE [LARGE SCALE GENOMIC DNA]</scope>
    <source>
        <strain evidence="1 2">JBW45</strain>
    </source>
</reference>
<dbReference type="Gene3D" id="1.10.287.950">
    <property type="entry name" value="Methyl-accepting chemotaxis protein"/>
    <property type="match status" value="1"/>
</dbReference>
<dbReference type="SUPFAM" id="SSF58104">
    <property type="entry name" value="Methyl-accepting chemotaxis protein (MCP) signaling domain"/>
    <property type="match status" value="1"/>
</dbReference>
<dbReference type="HOGENOM" id="CLU_2047459_0_0_9"/>
<protein>
    <submittedName>
        <fullName evidence="1">Uncharacterized protein</fullName>
    </submittedName>
</protein>
<dbReference type="EMBL" id="CP010978">
    <property type="protein sequence ID" value="AJQ26196.1"/>
    <property type="molecule type" value="Genomic_DNA"/>
</dbReference>
<dbReference type="Proteomes" id="UP000005361">
    <property type="component" value="Chromosome"/>
</dbReference>
<reference evidence="2" key="2">
    <citation type="submission" date="2015-02" db="EMBL/GenBank/DDBJ databases">
        <title>Complete Genome Sequence of Pelosinus fermentans JBW45.</title>
        <authorList>
            <person name="De Leon K.B."/>
            <person name="Utturkar S.M."/>
            <person name="Camilleri L.B."/>
            <person name="Arkin A.P."/>
            <person name="Fields M.W."/>
            <person name="Brown S.D."/>
            <person name="Wall J.D."/>
        </authorList>
    </citation>
    <scope>NUCLEOTIDE SEQUENCE [LARGE SCALE GENOMIC DNA]</scope>
    <source>
        <strain evidence="2">JBW45</strain>
    </source>
</reference>
<name>I8TXZ6_9FIRM</name>
<proteinExistence type="predicted"/>
<dbReference type="RefSeq" id="WP_007957549.1">
    <property type="nucleotide sequence ID" value="NZ_CP010978.1"/>
</dbReference>
<dbReference type="AlphaFoldDB" id="I8TXZ6"/>
<dbReference type="KEGG" id="pft:JBW_00844"/>